<evidence type="ECO:0000313" key="6">
    <source>
        <dbReference type="EnsemblPlants" id="AET6Gv20394200.2"/>
    </source>
</evidence>
<dbReference type="InterPro" id="IPR008942">
    <property type="entry name" value="ENTH_VHS"/>
</dbReference>
<keyword evidence="4" id="KW-0968">Cytoplasmic vesicle</keyword>
<dbReference type="GO" id="GO:0048268">
    <property type="term" value="P:clathrin coat assembly"/>
    <property type="evidence" value="ECO:0007669"/>
    <property type="project" value="InterPro"/>
</dbReference>
<feature type="domain" description="ENTH" evidence="5">
    <location>
        <begin position="1"/>
        <end position="58"/>
    </location>
</feature>
<dbReference type="InterPro" id="IPR045192">
    <property type="entry name" value="AP180-like"/>
</dbReference>
<dbReference type="EnsemblPlants" id="AET6Gv20394200.2">
    <property type="protein sequence ID" value="AET6Gv20394200.2"/>
    <property type="gene ID" value="AET6Gv20394200"/>
</dbReference>
<name>A0A453NKB7_AEGTS</name>
<organism evidence="6 7">
    <name type="scientific">Aegilops tauschii subsp. strangulata</name>
    <name type="common">Goatgrass</name>
    <dbReference type="NCBI Taxonomy" id="200361"/>
    <lineage>
        <taxon>Eukaryota</taxon>
        <taxon>Viridiplantae</taxon>
        <taxon>Streptophyta</taxon>
        <taxon>Embryophyta</taxon>
        <taxon>Tracheophyta</taxon>
        <taxon>Spermatophyta</taxon>
        <taxon>Magnoliopsida</taxon>
        <taxon>Liliopsida</taxon>
        <taxon>Poales</taxon>
        <taxon>Poaceae</taxon>
        <taxon>BOP clade</taxon>
        <taxon>Pooideae</taxon>
        <taxon>Triticodae</taxon>
        <taxon>Triticeae</taxon>
        <taxon>Triticinae</taxon>
        <taxon>Aegilops</taxon>
    </lineage>
</organism>
<dbReference type="Gene3D" id="1.25.40.90">
    <property type="match status" value="1"/>
</dbReference>
<evidence type="ECO:0000256" key="2">
    <source>
        <dbReference type="ARBA" id="ARBA00004555"/>
    </source>
</evidence>
<reference evidence="6" key="5">
    <citation type="journal article" date="2021" name="G3 (Bethesda)">
        <title>Aegilops tauschii genome assembly Aet v5.0 features greater sequence contiguity and improved annotation.</title>
        <authorList>
            <person name="Wang L."/>
            <person name="Zhu T."/>
            <person name="Rodriguez J.C."/>
            <person name="Deal K.R."/>
            <person name="Dubcovsky J."/>
            <person name="McGuire P.E."/>
            <person name="Lux T."/>
            <person name="Spannagl M."/>
            <person name="Mayer K.F.X."/>
            <person name="Baldrich P."/>
            <person name="Meyers B.C."/>
            <person name="Huo N."/>
            <person name="Gu Y.Q."/>
            <person name="Zhou H."/>
            <person name="Devos K.M."/>
            <person name="Bennetzen J.L."/>
            <person name="Unver T."/>
            <person name="Budak H."/>
            <person name="Gulick P.J."/>
            <person name="Galiba G."/>
            <person name="Kalapos B."/>
            <person name="Nelson D.R."/>
            <person name="Li P."/>
            <person name="You F.M."/>
            <person name="Luo M.C."/>
            <person name="Dvorak J."/>
        </authorList>
    </citation>
    <scope>NUCLEOTIDE SEQUENCE [LARGE SCALE GENOMIC DNA]</scope>
    <source>
        <strain evidence="6">cv. AL8/78</strain>
    </source>
</reference>
<evidence type="ECO:0000313" key="7">
    <source>
        <dbReference type="Proteomes" id="UP000015105"/>
    </source>
</evidence>
<protein>
    <recommendedName>
        <fullName evidence="5">ENTH domain-containing protein</fullName>
    </recommendedName>
</protein>
<dbReference type="InterPro" id="IPR011417">
    <property type="entry name" value="ANTH_dom"/>
</dbReference>
<dbReference type="PANTHER" id="PTHR22951">
    <property type="entry name" value="CLATHRIN ASSEMBLY PROTEIN"/>
    <property type="match status" value="1"/>
</dbReference>
<dbReference type="InterPro" id="IPR013809">
    <property type="entry name" value="ENTH"/>
</dbReference>
<reference evidence="7" key="2">
    <citation type="journal article" date="2017" name="Nat. Plants">
        <title>The Aegilops tauschii genome reveals multiple impacts of transposons.</title>
        <authorList>
            <person name="Zhao G."/>
            <person name="Zou C."/>
            <person name="Li K."/>
            <person name="Wang K."/>
            <person name="Li T."/>
            <person name="Gao L."/>
            <person name="Zhang X."/>
            <person name="Wang H."/>
            <person name="Yang Z."/>
            <person name="Liu X."/>
            <person name="Jiang W."/>
            <person name="Mao L."/>
            <person name="Kong X."/>
            <person name="Jiao Y."/>
            <person name="Jia J."/>
        </authorList>
    </citation>
    <scope>NUCLEOTIDE SEQUENCE [LARGE SCALE GENOMIC DNA]</scope>
    <source>
        <strain evidence="7">cv. AL8/78</strain>
    </source>
</reference>
<proteinExistence type="predicted"/>
<sequence length="105" mass="12366">PTFKEEFLAHSHKRNLLHMARFKDDSSPLAWDCSAWVRTYTLFLEERLECFRNLKYDIETERLMRSPQHSAKVGTMSSQQSWRRNFVYLPCADGKAVILRNAGTQ</sequence>
<evidence type="ECO:0000259" key="5">
    <source>
        <dbReference type="PROSITE" id="PS50942"/>
    </source>
</evidence>
<dbReference type="AlphaFoldDB" id="A0A453NKB7"/>
<reference evidence="6" key="4">
    <citation type="submission" date="2019-03" db="UniProtKB">
        <authorList>
            <consortium name="EnsemblPlants"/>
        </authorList>
    </citation>
    <scope>IDENTIFICATION</scope>
</reference>
<dbReference type="GO" id="GO:0032050">
    <property type="term" value="F:clathrin heavy chain binding"/>
    <property type="evidence" value="ECO:0007669"/>
    <property type="project" value="TreeGrafter"/>
</dbReference>
<dbReference type="GO" id="GO:0005794">
    <property type="term" value="C:Golgi apparatus"/>
    <property type="evidence" value="ECO:0007669"/>
    <property type="project" value="UniProtKB-SubCell"/>
</dbReference>
<reference evidence="7" key="1">
    <citation type="journal article" date="2014" name="Science">
        <title>Ancient hybridizations among the ancestral genomes of bread wheat.</title>
        <authorList>
            <consortium name="International Wheat Genome Sequencing Consortium,"/>
            <person name="Marcussen T."/>
            <person name="Sandve S.R."/>
            <person name="Heier L."/>
            <person name="Spannagl M."/>
            <person name="Pfeifer M."/>
            <person name="Jakobsen K.S."/>
            <person name="Wulff B.B."/>
            <person name="Steuernagel B."/>
            <person name="Mayer K.F."/>
            <person name="Olsen O.A."/>
        </authorList>
    </citation>
    <scope>NUCLEOTIDE SEQUENCE [LARGE SCALE GENOMIC DNA]</scope>
    <source>
        <strain evidence="7">cv. AL8/78</strain>
    </source>
</reference>
<dbReference type="GO" id="GO:0000149">
    <property type="term" value="F:SNARE binding"/>
    <property type="evidence" value="ECO:0007669"/>
    <property type="project" value="TreeGrafter"/>
</dbReference>
<dbReference type="Gramene" id="AET6Gv20394200.2">
    <property type="protein sequence ID" value="AET6Gv20394200.2"/>
    <property type="gene ID" value="AET6Gv20394200"/>
</dbReference>
<dbReference type="GO" id="GO:0005905">
    <property type="term" value="C:clathrin-coated pit"/>
    <property type="evidence" value="ECO:0007669"/>
    <property type="project" value="TreeGrafter"/>
</dbReference>
<evidence type="ECO:0000256" key="3">
    <source>
        <dbReference type="ARBA" id="ARBA00023034"/>
    </source>
</evidence>
<dbReference type="Pfam" id="PF07651">
    <property type="entry name" value="ANTH"/>
    <property type="match status" value="1"/>
</dbReference>
<keyword evidence="3" id="KW-0333">Golgi apparatus</keyword>
<dbReference type="GO" id="GO:0005546">
    <property type="term" value="F:phosphatidylinositol-4,5-bisphosphate binding"/>
    <property type="evidence" value="ECO:0007669"/>
    <property type="project" value="TreeGrafter"/>
</dbReference>
<accession>A0A453NKB7</accession>
<evidence type="ECO:0000256" key="1">
    <source>
        <dbReference type="ARBA" id="ARBA00004132"/>
    </source>
</evidence>
<dbReference type="GO" id="GO:0006900">
    <property type="term" value="P:vesicle budding from membrane"/>
    <property type="evidence" value="ECO:0007669"/>
    <property type="project" value="TreeGrafter"/>
</dbReference>
<dbReference type="GO" id="GO:0005545">
    <property type="term" value="F:1-phosphatidylinositol binding"/>
    <property type="evidence" value="ECO:0007669"/>
    <property type="project" value="TreeGrafter"/>
</dbReference>
<dbReference type="GO" id="GO:0072583">
    <property type="term" value="P:clathrin-dependent endocytosis"/>
    <property type="evidence" value="ECO:0007669"/>
    <property type="project" value="InterPro"/>
</dbReference>
<dbReference type="Proteomes" id="UP000015105">
    <property type="component" value="Chromosome 6D"/>
</dbReference>
<reference evidence="6" key="3">
    <citation type="journal article" date="2017" name="Nature">
        <title>Genome sequence of the progenitor of the wheat D genome Aegilops tauschii.</title>
        <authorList>
            <person name="Luo M.C."/>
            <person name="Gu Y.Q."/>
            <person name="Puiu D."/>
            <person name="Wang H."/>
            <person name="Twardziok S.O."/>
            <person name="Deal K.R."/>
            <person name="Huo N."/>
            <person name="Zhu T."/>
            <person name="Wang L."/>
            <person name="Wang Y."/>
            <person name="McGuire P.E."/>
            <person name="Liu S."/>
            <person name="Long H."/>
            <person name="Ramasamy R.K."/>
            <person name="Rodriguez J.C."/>
            <person name="Van S.L."/>
            <person name="Yuan L."/>
            <person name="Wang Z."/>
            <person name="Xia Z."/>
            <person name="Xiao L."/>
            <person name="Anderson O.D."/>
            <person name="Ouyang S."/>
            <person name="Liang Y."/>
            <person name="Zimin A.V."/>
            <person name="Pertea G."/>
            <person name="Qi P."/>
            <person name="Bennetzen J.L."/>
            <person name="Dai X."/>
            <person name="Dawson M.W."/>
            <person name="Muller H.G."/>
            <person name="Kugler K."/>
            <person name="Rivarola-Duarte L."/>
            <person name="Spannagl M."/>
            <person name="Mayer K.F.X."/>
            <person name="Lu F.H."/>
            <person name="Bevan M.W."/>
            <person name="Leroy P."/>
            <person name="Li P."/>
            <person name="You F.M."/>
            <person name="Sun Q."/>
            <person name="Liu Z."/>
            <person name="Lyons E."/>
            <person name="Wicker T."/>
            <person name="Salzberg S.L."/>
            <person name="Devos K.M."/>
            <person name="Dvorak J."/>
        </authorList>
    </citation>
    <scope>NUCLEOTIDE SEQUENCE [LARGE SCALE GENOMIC DNA]</scope>
    <source>
        <strain evidence="6">cv. AL8/78</strain>
    </source>
</reference>
<dbReference type="SUPFAM" id="SSF48464">
    <property type="entry name" value="ENTH/VHS domain"/>
    <property type="match status" value="1"/>
</dbReference>
<dbReference type="PROSITE" id="PS50942">
    <property type="entry name" value="ENTH"/>
    <property type="match status" value="1"/>
</dbReference>
<comment type="subcellular location">
    <subcellularLocation>
        <location evidence="1">Cytoplasmic vesicle</location>
        <location evidence="1">Clathrin-coated vesicle</location>
    </subcellularLocation>
    <subcellularLocation>
        <location evidence="2">Golgi apparatus</location>
    </subcellularLocation>
</comment>
<evidence type="ECO:0000256" key="4">
    <source>
        <dbReference type="ARBA" id="ARBA00023329"/>
    </source>
</evidence>
<dbReference type="PANTHER" id="PTHR22951:SF5">
    <property type="entry name" value="PHOSPHATIDYLINOSITOL-BINDING CLATHRIN ASSEMBLY PROTEIN LAP"/>
    <property type="match status" value="1"/>
</dbReference>
<dbReference type="GO" id="GO:0030136">
    <property type="term" value="C:clathrin-coated vesicle"/>
    <property type="evidence" value="ECO:0007669"/>
    <property type="project" value="UniProtKB-SubCell"/>
</dbReference>
<keyword evidence="7" id="KW-1185">Reference proteome</keyword>